<keyword evidence="3 9" id="KW-0813">Transport</keyword>
<dbReference type="InterPro" id="IPR010129">
    <property type="entry name" value="T1SS_HlyD"/>
</dbReference>
<keyword evidence="6" id="KW-0812">Transmembrane</keyword>
<evidence type="ECO:0000256" key="4">
    <source>
        <dbReference type="ARBA" id="ARBA00022475"/>
    </source>
</evidence>
<proteinExistence type="inferred from homology"/>
<feature type="coiled-coil region" evidence="10">
    <location>
        <begin position="67"/>
        <end position="94"/>
    </location>
</feature>
<evidence type="ECO:0000256" key="3">
    <source>
        <dbReference type="ARBA" id="ARBA00022448"/>
    </source>
</evidence>
<evidence type="ECO:0000259" key="11">
    <source>
        <dbReference type="Pfam" id="PF25994"/>
    </source>
</evidence>
<keyword evidence="4 9" id="KW-1003">Cell membrane</keyword>
<dbReference type="KEGG" id="bic:LMTR13_08815"/>
<keyword evidence="5 9" id="KW-0997">Cell inner membrane</keyword>
<keyword evidence="14" id="KW-1185">Reference proteome</keyword>
<comment type="subcellular location">
    <subcellularLocation>
        <location evidence="1 9">Cell inner membrane</location>
        <topology evidence="1 9">Single-pass membrane protein</topology>
    </subcellularLocation>
</comment>
<keyword evidence="10" id="KW-0175">Coiled coil</keyword>
<feature type="domain" description="AprE-like beta-barrel" evidence="12">
    <location>
        <begin position="301"/>
        <end position="390"/>
    </location>
</feature>
<evidence type="ECO:0000259" key="12">
    <source>
        <dbReference type="Pfam" id="PF26002"/>
    </source>
</evidence>
<dbReference type="AlphaFoldDB" id="A0A1B1URV1"/>
<dbReference type="InterPro" id="IPR058781">
    <property type="entry name" value="HH_AprE-like"/>
</dbReference>
<evidence type="ECO:0000256" key="9">
    <source>
        <dbReference type="RuleBase" id="RU365093"/>
    </source>
</evidence>
<reference evidence="13 14" key="1">
    <citation type="submission" date="2016-07" db="EMBL/GenBank/DDBJ databases">
        <title>Complete genome sequence of Bradyrhizobium icense LMTR 13T, a potential inoculant strain isolated from lima bean (Phaseolus lunatus) in Peru.</title>
        <authorList>
            <person name="Ormeno-Orrillo E."/>
            <person name="Duran D."/>
            <person name="Rogel M.A."/>
            <person name="Rey L."/>
            <person name="Imperial J."/>
            <person name="Ruiz-Argueso T."/>
            <person name="Martinez-Romero E."/>
        </authorList>
    </citation>
    <scope>NUCLEOTIDE SEQUENCE [LARGE SCALE GENOMIC DNA]</scope>
    <source>
        <strain evidence="13 14">LMTR 13</strain>
    </source>
</reference>
<dbReference type="InterPro" id="IPR050739">
    <property type="entry name" value="MFP"/>
</dbReference>
<protein>
    <recommendedName>
        <fullName evidence="9">Membrane fusion protein (MFP) family protein</fullName>
    </recommendedName>
</protein>
<evidence type="ECO:0000256" key="10">
    <source>
        <dbReference type="SAM" id="Coils"/>
    </source>
</evidence>
<dbReference type="Proteomes" id="UP000092839">
    <property type="component" value="Chromosome"/>
</dbReference>
<dbReference type="EMBL" id="CP016428">
    <property type="protein sequence ID" value="ANW05406.1"/>
    <property type="molecule type" value="Genomic_DNA"/>
</dbReference>
<evidence type="ECO:0000256" key="5">
    <source>
        <dbReference type="ARBA" id="ARBA00022519"/>
    </source>
</evidence>
<dbReference type="Gene3D" id="2.40.50.100">
    <property type="match status" value="1"/>
</dbReference>
<sequence>MLLLATVLGGGWLALVPLAGAVVVPGNLVVQSNVKTIQHLAGGVVAEIKAVNGARVAAGDLLLRLDATQAQASLQIVTKQLDELRARTARLTAERDGHSQPKFPAALMARPDEDVRSLLSSEVSLFKARADGRTSQKELLQSRIGQLSQEISGLEAQVDSKAKQLELIAGELVGVKDLYDKRLVPLARLTTLQRETARIEGERGQLTSSIAETKSKIGEAQLQIARLDQDFRTEVVKELGETQGKEAELVERGIAARDLLDRIEVRAPTSGVIHKLSAHTIGGVIRPGDTIMEIVPDTDDLLIEARLQPQDIDQVRAGQKAFVRFSAFNQRVTPQLTGTVSLVSADTSRDQQTNAPYFTVRVVLPDDERRRLGGLQLVPGMPAEVFMQTGSRTMMSYLLKPITEQMNRAFVER</sequence>
<keyword evidence="8" id="KW-0472">Membrane</keyword>
<evidence type="ECO:0000313" key="13">
    <source>
        <dbReference type="EMBL" id="ANW05406.1"/>
    </source>
</evidence>
<accession>A0A1B1URV1</accession>
<dbReference type="STRING" id="1274631.LMTR13_08815"/>
<evidence type="ECO:0000256" key="8">
    <source>
        <dbReference type="ARBA" id="ARBA00023136"/>
    </source>
</evidence>
<dbReference type="NCBIfam" id="TIGR01843">
    <property type="entry name" value="type_I_hlyD"/>
    <property type="match status" value="1"/>
</dbReference>
<comment type="similarity">
    <text evidence="2 9">Belongs to the membrane fusion protein (MFP) (TC 8.A.1) family.</text>
</comment>
<dbReference type="PANTHER" id="PTHR30386:SF17">
    <property type="entry name" value="ALKALINE PROTEASE SECRETION PROTEIN APRE"/>
    <property type="match status" value="1"/>
</dbReference>
<dbReference type="Pfam" id="PF26002">
    <property type="entry name" value="Beta-barrel_AprE"/>
    <property type="match status" value="1"/>
</dbReference>
<dbReference type="Gene3D" id="2.40.30.170">
    <property type="match status" value="1"/>
</dbReference>
<evidence type="ECO:0000313" key="14">
    <source>
        <dbReference type="Proteomes" id="UP000092839"/>
    </source>
</evidence>
<keyword evidence="7" id="KW-1133">Transmembrane helix</keyword>
<dbReference type="GO" id="GO:0009306">
    <property type="term" value="P:protein secretion"/>
    <property type="evidence" value="ECO:0007669"/>
    <property type="project" value="InterPro"/>
</dbReference>
<evidence type="ECO:0000256" key="2">
    <source>
        <dbReference type="ARBA" id="ARBA00009477"/>
    </source>
</evidence>
<evidence type="ECO:0000256" key="1">
    <source>
        <dbReference type="ARBA" id="ARBA00004377"/>
    </source>
</evidence>
<feature type="domain" description="AprE-like long alpha-helical hairpin" evidence="11">
    <location>
        <begin position="70"/>
        <end position="258"/>
    </location>
</feature>
<organism evidence="13 14">
    <name type="scientific">Bradyrhizobium icense</name>
    <dbReference type="NCBI Taxonomy" id="1274631"/>
    <lineage>
        <taxon>Bacteria</taxon>
        <taxon>Pseudomonadati</taxon>
        <taxon>Pseudomonadota</taxon>
        <taxon>Alphaproteobacteria</taxon>
        <taxon>Hyphomicrobiales</taxon>
        <taxon>Nitrobacteraceae</taxon>
        <taxon>Bradyrhizobium</taxon>
    </lineage>
</organism>
<dbReference type="PROSITE" id="PS00543">
    <property type="entry name" value="HLYD_FAMILY"/>
    <property type="match status" value="1"/>
</dbReference>
<dbReference type="PANTHER" id="PTHR30386">
    <property type="entry name" value="MEMBRANE FUSION SUBUNIT OF EMRAB-TOLC MULTIDRUG EFFLUX PUMP"/>
    <property type="match status" value="1"/>
</dbReference>
<evidence type="ECO:0000256" key="7">
    <source>
        <dbReference type="ARBA" id="ARBA00022989"/>
    </source>
</evidence>
<feature type="coiled-coil region" evidence="10">
    <location>
        <begin position="137"/>
        <end position="164"/>
    </location>
</feature>
<evidence type="ECO:0000256" key="6">
    <source>
        <dbReference type="ARBA" id="ARBA00022692"/>
    </source>
</evidence>
<dbReference type="InterPro" id="IPR006144">
    <property type="entry name" value="Secretion_HlyD_CS"/>
</dbReference>
<gene>
    <name evidence="13" type="ORF">LMTR13_08815</name>
</gene>
<dbReference type="GO" id="GO:0005886">
    <property type="term" value="C:plasma membrane"/>
    <property type="evidence" value="ECO:0007669"/>
    <property type="project" value="UniProtKB-SubCell"/>
</dbReference>
<name>A0A1B1URV1_9BRAD</name>
<dbReference type="InterPro" id="IPR058982">
    <property type="entry name" value="Beta-barrel_AprE"/>
</dbReference>
<dbReference type="Pfam" id="PF25994">
    <property type="entry name" value="HH_AprE"/>
    <property type="match status" value="1"/>
</dbReference>
<dbReference type="PRINTS" id="PR01490">
    <property type="entry name" value="RTXTOXIND"/>
</dbReference>